<gene>
    <name evidence="14" type="ORF">UFOPK3331_01833</name>
</gene>
<keyword evidence="8 11" id="KW-1133">Transmembrane helix</keyword>
<keyword evidence="5" id="KW-0808">Transferase</keyword>
<dbReference type="CDD" id="cd00082">
    <property type="entry name" value="HisKA"/>
    <property type="match status" value="1"/>
</dbReference>
<dbReference type="PANTHER" id="PTHR45436">
    <property type="entry name" value="SENSOR HISTIDINE KINASE YKOH"/>
    <property type="match status" value="1"/>
</dbReference>
<dbReference type="SMART" id="SM00388">
    <property type="entry name" value="HisKA"/>
    <property type="match status" value="1"/>
</dbReference>
<evidence type="ECO:0000256" key="1">
    <source>
        <dbReference type="ARBA" id="ARBA00000085"/>
    </source>
</evidence>
<evidence type="ECO:0000256" key="4">
    <source>
        <dbReference type="ARBA" id="ARBA00022553"/>
    </source>
</evidence>
<dbReference type="EMBL" id="CAESAL010000104">
    <property type="protein sequence ID" value="CAB4346368.1"/>
    <property type="molecule type" value="Genomic_DNA"/>
</dbReference>
<dbReference type="CDD" id="cd06225">
    <property type="entry name" value="HAMP"/>
    <property type="match status" value="1"/>
</dbReference>
<evidence type="ECO:0000256" key="2">
    <source>
        <dbReference type="ARBA" id="ARBA00004370"/>
    </source>
</evidence>
<dbReference type="Gene3D" id="6.10.340.10">
    <property type="match status" value="1"/>
</dbReference>
<dbReference type="InterPro" id="IPR003660">
    <property type="entry name" value="HAMP_dom"/>
</dbReference>
<dbReference type="SUPFAM" id="SSF55874">
    <property type="entry name" value="ATPase domain of HSP90 chaperone/DNA topoisomerase II/histidine kinase"/>
    <property type="match status" value="1"/>
</dbReference>
<evidence type="ECO:0000259" key="12">
    <source>
        <dbReference type="PROSITE" id="PS50109"/>
    </source>
</evidence>
<dbReference type="PRINTS" id="PR00344">
    <property type="entry name" value="BCTRLSENSOR"/>
</dbReference>
<keyword evidence="10 11" id="KW-0472">Membrane</keyword>
<evidence type="ECO:0000256" key="5">
    <source>
        <dbReference type="ARBA" id="ARBA00022679"/>
    </source>
</evidence>
<dbReference type="Pfam" id="PF02518">
    <property type="entry name" value="HATPase_c"/>
    <property type="match status" value="1"/>
</dbReference>
<sequence>MSLRSRLIAAFVAVFVLLGVSSVVVTLVQRSYLMGQVDQQLTNLTPAAGAVISRLANNATRPNAQSALQSEFSEFYIGRVAPDGRMQTFVAPVSDPELVPELPTVPVYGTPLTVRTSGGSVNRVRIIETRLNDGSISIFGVSMSATEAAIRRLIITEGIASLIVLSVMGLVVFWVVRLGIRPIRRMTEAADAISAGSIDTRVDVPSDGTEAARLGHALNTMIDTTRATETRLRQFVSDASHELRTPLTTLRGYTALYEAGGFERKEDLDDAMRRMGNEAARMGRIVDDLLLLAKLDEHGAPAPEPVELGGVLRDLASDITVVQPGRPVSVECPEPVIALIDRDHLTQTITAFTTNALRYTDATAEIILRASVSKGRARVEVSDRGPGIVEADLPRLFDRFYRADSGRSRAAGGNGLGLAIVASIISSNHGTYGVNSVVGLGSTFWFELPTAPNS</sequence>
<dbReference type="AlphaFoldDB" id="A0A6J5ZXU0"/>
<proteinExistence type="predicted"/>
<keyword evidence="7" id="KW-0418">Kinase</keyword>
<dbReference type="PROSITE" id="PS50885">
    <property type="entry name" value="HAMP"/>
    <property type="match status" value="1"/>
</dbReference>
<dbReference type="InterPro" id="IPR005467">
    <property type="entry name" value="His_kinase_dom"/>
</dbReference>
<reference evidence="14" key="1">
    <citation type="submission" date="2020-05" db="EMBL/GenBank/DDBJ databases">
        <authorList>
            <person name="Chiriac C."/>
            <person name="Salcher M."/>
            <person name="Ghai R."/>
            <person name="Kavagutti S V."/>
        </authorList>
    </citation>
    <scope>NUCLEOTIDE SEQUENCE</scope>
</reference>
<dbReference type="Pfam" id="PF00672">
    <property type="entry name" value="HAMP"/>
    <property type="match status" value="1"/>
</dbReference>
<dbReference type="SUPFAM" id="SSF158472">
    <property type="entry name" value="HAMP domain-like"/>
    <property type="match status" value="1"/>
</dbReference>
<keyword evidence="6 11" id="KW-0812">Transmembrane</keyword>
<protein>
    <recommendedName>
        <fullName evidence="3">histidine kinase</fullName>
        <ecNumber evidence="3">2.7.13.3</ecNumber>
    </recommendedName>
</protein>
<dbReference type="InterPro" id="IPR036097">
    <property type="entry name" value="HisK_dim/P_sf"/>
</dbReference>
<evidence type="ECO:0000256" key="10">
    <source>
        <dbReference type="ARBA" id="ARBA00023136"/>
    </source>
</evidence>
<dbReference type="Pfam" id="PF00512">
    <property type="entry name" value="HisKA"/>
    <property type="match status" value="1"/>
</dbReference>
<organism evidence="14">
    <name type="scientific">freshwater metagenome</name>
    <dbReference type="NCBI Taxonomy" id="449393"/>
    <lineage>
        <taxon>unclassified sequences</taxon>
        <taxon>metagenomes</taxon>
        <taxon>ecological metagenomes</taxon>
    </lineage>
</organism>
<dbReference type="FunFam" id="1.10.287.130:FF:000001">
    <property type="entry name" value="Two-component sensor histidine kinase"/>
    <property type="match status" value="1"/>
</dbReference>
<comment type="subcellular location">
    <subcellularLocation>
        <location evidence="2">Membrane</location>
    </subcellularLocation>
</comment>
<evidence type="ECO:0000256" key="8">
    <source>
        <dbReference type="ARBA" id="ARBA00022989"/>
    </source>
</evidence>
<evidence type="ECO:0000256" key="9">
    <source>
        <dbReference type="ARBA" id="ARBA00023012"/>
    </source>
</evidence>
<dbReference type="InterPro" id="IPR003661">
    <property type="entry name" value="HisK_dim/P_dom"/>
</dbReference>
<dbReference type="GO" id="GO:0005886">
    <property type="term" value="C:plasma membrane"/>
    <property type="evidence" value="ECO:0007669"/>
    <property type="project" value="TreeGrafter"/>
</dbReference>
<dbReference type="InterPro" id="IPR050428">
    <property type="entry name" value="TCS_sensor_his_kinase"/>
</dbReference>
<evidence type="ECO:0000256" key="3">
    <source>
        <dbReference type="ARBA" id="ARBA00012438"/>
    </source>
</evidence>
<dbReference type="Gene3D" id="1.10.287.130">
    <property type="match status" value="1"/>
</dbReference>
<dbReference type="EC" id="2.7.13.3" evidence="3"/>
<dbReference type="PANTHER" id="PTHR45436:SF5">
    <property type="entry name" value="SENSOR HISTIDINE KINASE TRCS"/>
    <property type="match status" value="1"/>
</dbReference>
<dbReference type="InterPro" id="IPR003594">
    <property type="entry name" value="HATPase_dom"/>
</dbReference>
<dbReference type="Gene3D" id="3.30.565.10">
    <property type="entry name" value="Histidine kinase-like ATPase, C-terminal domain"/>
    <property type="match status" value="1"/>
</dbReference>
<evidence type="ECO:0000313" key="14">
    <source>
        <dbReference type="EMBL" id="CAB4346368.1"/>
    </source>
</evidence>
<accession>A0A6J5ZXU0</accession>
<keyword evidence="4" id="KW-0597">Phosphoprotein</keyword>
<dbReference type="InterPro" id="IPR036890">
    <property type="entry name" value="HATPase_C_sf"/>
</dbReference>
<feature type="domain" description="HAMP" evidence="13">
    <location>
        <begin position="177"/>
        <end position="230"/>
    </location>
</feature>
<evidence type="ECO:0000259" key="13">
    <source>
        <dbReference type="PROSITE" id="PS50885"/>
    </source>
</evidence>
<dbReference type="InterPro" id="IPR004358">
    <property type="entry name" value="Sig_transdc_His_kin-like_C"/>
</dbReference>
<dbReference type="CDD" id="cd00075">
    <property type="entry name" value="HATPase"/>
    <property type="match status" value="1"/>
</dbReference>
<keyword evidence="9" id="KW-0902">Two-component regulatory system</keyword>
<comment type="catalytic activity">
    <reaction evidence="1">
        <text>ATP + protein L-histidine = ADP + protein N-phospho-L-histidine.</text>
        <dbReference type="EC" id="2.7.13.3"/>
    </reaction>
</comment>
<evidence type="ECO:0000256" key="6">
    <source>
        <dbReference type="ARBA" id="ARBA00022692"/>
    </source>
</evidence>
<dbReference type="SMART" id="SM00304">
    <property type="entry name" value="HAMP"/>
    <property type="match status" value="1"/>
</dbReference>
<evidence type="ECO:0000256" key="7">
    <source>
        <dbReference type="ARBA" id="ARBA00022777"/>
    </source>
</evidence>
<dbReference type="PROSITE" id="PS50109">
    <property type="entry name" value="HIS_KIN"/>
    <property type="match status" value="1"/>
</dbReference>
<name>A0A6J5ZXU0_9ZZZZ</name>
<dbReference type="SMART" id="SM00387">
    <property type="entry name" value="HATPase_c"/>
    <property type="match status" value="1"/>
</dbReference>
<dbReference type="SUPFAM" id="SSF47384">
    <property type="entry name" value="Homodimeric domain of signal transducing histidine kinase"/>
    <property type="match status" value="1"/>
</dbReference>
<evidence type="ECO:0000256" key="11">
    <source>
        <dbReference type="SAM" id="Phobius"/>
    </source>
</evidence>
<feature type="transmembrane region" description="Helical" evidence="11">
    <location>
        <begin position="153"/>
        <end position="176"/>
    </location>
</feature>
<dbReference type="GO" id="GO:0000155">
    <property type="term" value="F:phosphorelay sensor kinase activity"/>
    <property type="evidence" value="ECO:0007669"/>
    <property type="project" value="InterPro"/>
</dbReference>
<feature type="domain" description="Histidine kinase" evidence="12">
    <location>
        <begin position="238"/>
        <end position="452"/>
    </location>
</feature>